<dbReference type="SMART" id="SM01005">
    <property type="entry name" value="Ala_racemase_C"/>
    <property type="match status" value="1"/>
</dbReference>
<protein>
    <recommendedName>
        <fullName evidence="5">Alanine racemase</fullName>
        <ecNumber evidence="5">5.1.1.1</ecNumber>
    </recommendedName>
</protein>
<feature type="modified residue" description="N6-(pyridoxal phosphate)lysine" evidence="5 6">
    <location>
        <position position="35"/>
    </location>
</feature>
<dbReference type="Gene3D" id="3.20.20.10">
    <property type="entry name" value="Alanine racemase"/>
    <property type="match status" value="1"/>
</dbReference>
<evidence type="ECO:0000313" key="10">
    <source>
        <dbReference type="Proteomes" id="UP000296034"/>
    </source>
</evidence>
<evidence type="ECO:0000256" key="3">
    <source>
        <dbReference type="ARBA" id="ARBA00022898"/>
    </source>
</evidence>
<dbReference type="EMBL" id="PDKS01000001">
    <property type="protein sequence ID" value="PPI87446.1"/>
    <property type="molecule type" value="Genomic_DNA"/>
</dbReference>
<dbReference type="InterPro" id="IPR011079">
    <property type="entry name" value="Ala_racemase_C"/>
</dbReference>
<accession>A0A2P5SYN7</accession>
<dbReference type="FunFam" id="3.20.20.10:FF:000002">
    <property type="entry name" value="Alanine racemase"/>
    <property type="match status" value="1"/>
</dbReference>
<dbReference type="PANTHER" id="PTHR30511:SF0">
    <property type="entry name" value="ALANINE RACEMASE, CATABOLIC-RELATED"/>
    <property type="match status" value="1"/>
</dbReference>
<dbReference type="AlphaFoldDB" id="A0A2P5SYN7"/>
<proteinExistence type="inferred from homology"/>
<dbReference type="PRINTS" id="PR00992">
    <property type="entry name" value="ALARACEMASE"/>
</dbReference>
<organism evidence="9 10">
    <name type="scientific">Candidatus Pantoea edessiphila</name>
    <dbReference type="NCBI Taxonomy" id="2044610"/>
    <lineage>
        <taxon>Bacteria</taxon>
        <taxon>Pseudomonadati</taxon>
        <taxon>Pseudomonadota</taxon>
        <taxon>Gammaproteobacteria</taxon>
        <taxon>Enterobacterales</taxon>
        <taxon>Erwiniaceae</taxon>
        <taxon>Pantoea</taxon>
    </lineage>
</organism>
<comment type="caution">
    <text evidence="9">The sequence shown here is derived from an EMBL/GenBank/DDBJ whole genome shotgun (WGS) entry which is preliminary data.</text>
</comment>
<dbReference type="HAMAP" id="MF_01201">
    <property type="entry name" value="Ala_racemase"/>
    <property type="match status" value="1"/>
</dbReference>
<dbReference type="UniPathway" id="UPA00042">
    <property type="reaction ID" value="UER00497"/>
</dbReference>
<dbReference type="InterPro" id="IPR000821">
    <property type="entry name" value="Ala_racemase"/>
</dbReference>
<dbReference type="CDD" id="cd06827">
    <property type="entry name" value="PLPDE_III_AR_proteobact"/>
    <property type="match status" value="1"/>
</dbReference>
<dbReference type="InterPro" id="IPR009006">
    <property type="entry name" value="Ala_racemase/Decarboxylase_C"/>
</dbReference>
<dbReference type="InterPro" id="IPR020622">
    <property type="entry name" value="Ala_racemase_pyridoxalP-BS"/>
</dbReference>
<dbReference type="Pfam" id="PF01168">
    <property type="entry name" value="Ala_racemase_N"/>
    <property type="match status" value="1"/>
</dbReference>
<reference evidence="9 10" key="1">
    <citation type="journal article" date="2018" name="Genome Biol. Evol.">
        <title>Cladogenesis and Genomic Streamlining in Extracellular Endosymbionts of Tropical Stink Bugs.</title>
        <authorList>
            <person name="Otero-Bravo A."/>
            <person name="Goffredi S."/>
            <person name="Sabree Z.L."/>
        </authorList>
    </citation>
    <scope>NUCLEOTIDE SEQUENCE [LARGE SCALE GENOMIC DNA]</scope>
    <source>
        <strain evidence="9 10">SoET</strain>
    </source>
</reference>
<feature type="domain" description="Alanine racemase C-terminal" evidence="8">
    <location>
        <begin position="232"/>
        <end position="356"/>
    </location>
</feature>
<dbReference type="RefSeq" id="WP_136131443.1">
    <property type="nucleotide sequence ID" value="NZ_PDKS01000001.1"/>
</dbReference>
<dbReference type="SUPFAM" id="SSF51419">
    <property type="entry name" value="PLP-binding barrel"/>
    <property type="match status" value="1"/>
</dbReference>
<comment type="cofactor">
    <cofactor evidence="2 5 6">
        <name>pyridoxal 5'-phosphate</name>
        <dbReference type="ChEBI" id="CHEBI:597326"/>
    </cofactor>
</comment>
<evidence type="ECO:0000256" key="2">
    <source>
        <dbReference type="ARBA" id="ARBA00001933"/>
    </source>
</evidence>
<dbReference type="OrthoDB" id="9813814at2"/>
<dbReference type="GO" id="GO:0030170">
    <property type="term" value="F:pyridoxal phosphate binding"/>
    <property type="evidence" value="ECO:0007669"/>
    <property type="project" value="UniProtKB-UniRule"/>
</dbReference>
<evidence type="ECO:0000313" key="9">
    <source>
        <dbReference type="EMBL" id="PPI87446.1"/>
    </source>
</evidence>
<evidence type="ECO:0000256" key="4">
    <source>
        <dbReference type="ARBA" id="ARBA00023235"/>
    </source>
</evidence>
<dbReference type="InterPro" id="IPR001608">
    <property type="entry name" value="Ala_racemase_N"/>
</dbReference>
<evidence type="ECO:0000256" key="7">
    <source>
        <dbReference type="PIRSR" id="PIRSR600821-52"/>
    </source>
</evidence>
<dbReference type="EC" id="5.1.1.1" evidence="5"/>
<comment type="catalytic activity">
    <reaction evidence="1 5">
        <text>L-alanine = D-alanine</text>
        <dbReference type="Rhea" id="RHEA:20249"/>
        <dbReference type="ChEBI" id="CHEBI:57416"/>
        <dbReference type="ChEBI" id="CHEBI:57972"/>
        <dbReference type="EC" id="5.1.1.1"/>
    </reaction>
</comment>
<feature type="active site" description="Proton acceptor; specific for L-alanine" evidence="5">
    <location>
        <position position="253"/>
    </location>
</feature>
<dbReference type="Proteomes" id="UP000296034">
    <property type="component" value="Unassembled WGS sequence"/>
</dbReference>
<dbReference type="PROSITE" id="PS00395">
    <property type="entry name" value="ALANINE_RACEMASE"/>
    <property type="match status" value="1"/>
</dbReference>
<comment type="pathway">
    <text evidence="5">Amino-acid biosynthesis; D-alanine biosynthesis; D-alanine from L-alanine: step 1/1.</text>
</comment>
<comment type="function">
    <text evidence="5">Catalyzes the interconversion of L-alanine and D-alanine. May also act on other amino acids.</text>
</comment>
<name>A0A2P5SYN7_9GAMM</name>
<feature type="active site" description="Proton acceptor; specific for D-alanine" evidence="5">
    <location>
        <position position="35"/>
    </location>
</feature>
<dbReference type="PANTHER" id="PTHR30511">
    <property type="entry name" value="ALANINE RACEMASE"/>
    <property type="match status" value="1"/>
</dbReference>
<dbReference type="GO" id="GO:0030632">
    <property type="term" value="P:D-alanine biosynthetic process"/>
    <property type="evidence" value="ECO:0007669"/>
    <property type="project" value="UniProtKB-UniRule"/>
</dbReference>
<evidence type="ECO:0000256" key="6">
    <source>
        <dbReference type="PIRSR" id="PIRSR600821-50"/>
    </source>
</evidence>
<dbReference type="Gene3D" id="2.40.37.10">
    <property type="entry name" value="Lyase, Ornithine Decarboxylase, Chain A, domain 1"/>
    <property type="match status" value="1"/>
</dbReference>
<dbReference type="SUPFAM" id="SSF50621">
    <property type="entry name" value="Alanine racemase C-terminal domain-like"/>
    <property type="match status" value="1"/>
</dbReference>
<evidence type="ECO:0000256" key="5">
    <source>
        <dbReference type="HAMAP-Rule" id="MF_01201"/>
    </source>
</evidence>
<dbReference type="GO" id="GO:0008784">
    <property type="term" value="F:alanine racemase activity"/>
    <property type="evidence" value="ECO:0007669"/>
    <property type="project" value="UniProtKB-UniRule"/>
</dbReference>
<dbReference type="InterPro" id="IPR029066">
    <property type="entry name" value="PLP-binding_barrel"/>
</dbReference>
<evidence type="ECO:0000256" key="1">
    <source>
        <dbReference type="ARBA" id="ARBA00000316"/>
    </source>
</evidence>
<keyword evidence="4 5" id="KW-0413">Isomerase</keyword>
<gene>
    <name evidence="9" type="primary">alr</name>
    <name evidence="9" type="ORF">CRV11_00730</name>
</gene>
<feature type="binding site" evidence="5 7">
    <location>
        <position position="301"/>
    </location>
    <ligand>
        <name>substrate</name>
    </ligand>
</feature>
<evidence type="ECO:0000259" key="8">
    <source>
        <dbReference type="SMART" id="SM01005"/>
    </source>
</evidence>
<dbReference type="NCBIfam" id="TIGR00492">
    <property type="entry name" value="alr"/>
    <property type="match status" value="1"/>
</dbReference>
<dbReference type="Pfam" id="PF00842">
    <property type="entry name" value="Ala_racemase_C"/>
    <property type="match status" value="1"/>
</dbReference>
<dbReference type="GO" id="GO:0005829">
    <property type="term" value="C:cytosol"/>
    <property type="evidence" value="ECO:0007669"/>
    <property type="project" value="TreeGrafter"/>
</dbReference>
<comment type="similarity">
    <text evidence="5">Belongs to the alanine racemase family.</text>
</comment>
<keyword evidence="3 5" id="KW-0663">Pyridoxal phosphate</keyword>
<feature type="binding site" evidence="5 7">
    <location>
        <position position="129"/>
    </location>
    <ligand>
        <name>substrate</name>
    </ligand>
</feature>
<sequence>MSRPIIATINQKALKHNLSIVRSLTPKLKIWAVIKANAYGHGINNVWSLSDTDGFALLNIEEAVMLREHGWEKPILLLEGFFHPKDLYIIDRYQLTTTIHSQWQIKALENIRLLNPISIYLKINSGMNRLGFHQKLFNTIWNKLIYLKNIRDITLMMHCSNTNNISKVNKYFKNIQNLIKGRNCLCSISNSACLLWHQTVSYDCWVRVGILLYGASPSGNWFDISNINLEPAMTLSSKIIGIQTLKTGDTIGYGDSYTVKKPQRIGIVACGYADGYPRHAPTGTPVLVDGNMTHLVGTVSMDMITIDLTNCPRASIGSNVELWGNIIKIDQVAKAAGTLGYHLMCSLAPRVPIKIIC</sequence>